<protein>
    <submittedName>
        <fullName evidence="1">Uncharacterized protein</fullName>
    </submittedName>
</protein>
<sequence length="134" mass="15008">MDISTTFSALSVAIDSVRRLRDVNNALSSAELNNLVADLLDSLANVKMDLAEVKSELALKDSRILKLEGELELLNETKYAHEKIFLTGDDDPFCPVCFERDSKLIHLRASIYRKSQGYGCPSCGYFTYNELLLV</sequence>
<name>Q1MY09_9GAMM</name>
<evidence type="ECO:0000313" key="1">
    <source>
        <dbReference type="EMBL" id="EAT10887.1"/>
    </source>
</evidence>
<dbReference type="RefSeq" id="WP_007019378.1">
    <property type="nucleotide sequence ID" value="NZ_CH724124.1"/>
</dbReference>
<proteinExistence type="predicted"/>
<organism evidence="1 2">
    <name type="scientific">Bermanella marisrubri</name>
    <dbReference type="NCBI Taxonomy" id="207949"/>
    <lineage>
        <taxon>Bacteria</taxon>
        <taxon>Pseudomonadati</taxon>
        <taxon>Pseudomonadota</taxon>
        <taxon>Gammaproteobacteria</taxon>
        <taxon>Oceanospirillales</taxon>
        <taxon>Oceanospirillaceae</taxon>
        <taxon>Bermanella</taxon>
    </lineage>
</organism>
<dbReference type="EMBL" id="AAQH01000030">
    <property type="protein sequence ID" value="EAT10887.1"/>
    <property type="molecule type" value="Genomic_DNA"/>
</dbReference>
<keyword evidence="2" id="KW-1185">Reference proteome</keyword>
<dbReference type="AlphaFoldDB" id="Q1MY09"/>
<dbReference type="OrthoDB" id="6119186at2"/>
<evidence type="ECO:0000313" key="2">
    <source>
        <dbReference type="Proteomes" id="UP000004263"/>
    </source>
</evidence>
<comment type="caution">
    <text evidence="1">The sequence shown here is derived from an EMBL/GenBank/DDBJ whole genome shotgun (WGS) entry which is preliminary data.</text>
</comment>
<gene>
    <name evidence="1" type="ORF">RED65_02073</name>
</gene>
<dbReference type="Proteomes" id="UP000004263">
    <property type="component" value="Unassembled WGS sequence"/>
</dbReference>
<dbReference type="HOGENOM" id="CLU_135062_0_0_6"/>
<reference evidence="1 2" key="1">
    <citation type="submission" date="2006-03" db="EMBL/GenBank/DDBJ databases">
        <authorList>
            <person name="Pinhassi J."/>
            <person name="Pedros-Alio C."/>
            <person name="Ferriera S."/>
            <person name="Johnson J."/>
            <person name="Kravitz S."/>
            <person name="Halpern A."/>
            <person name="Remington K."/>
            <person name="Beeson K."/>
            <person name="Tran B."/>
            <person name="Rogers Y.-H."/>
            <person name="Friedman R."/>
            <person name="Venter J.C."/>
        </authorList>
    </citation>
    <scope>NUCLEOTIDE SEQUENCE [LARGE SCALE GENOMIC DNA]</scope>
    <source>
        <strain evidence="1 2">RED65</strain>
    </source>
</reference>
<dbReference type="STRING" id="207949.RED65_02073"/>
<accession>Q1MY09</accession>